<keyword evidence="3" id="KW-1185">Reference proteome</keyword>
<dbReference type="Pfam" id="PF08808">
    <property type="entry name" value="RES"/>
    <property type="match status" value="1"/>
</dbReference>
<dbReference type="OrthoDB" id="7300555at2"/>
<protein>
    <submittedName>
        <fullName evidence="2">RES</fullName>
    </submittedName>
</protein>
<dbReference type="AlphaFoldDB" id="A0A9J9HBD1"/>
<reference evidence="2 3" key="1">
    <citation type="journal article" date="2010" name="J. Bacteriol.">
        <title>Genome sequence of the dioxin-mineralizing bacterium Sphingomonas wittichii RW1.</title>
        <authorList>
            <person name="Miller T.R."/>
            <person name="Delcher A.L."/>
            <person name="Salzberg S.L."/>
            <person name="Saunders E."/>
            <person name="Detter J.C."/>
            <person name="Halden R.U."/>
        </authorList>
    </citation>
    <scope>NUCLEOTIDE SEQUENCE [LARGE SCALE GENOMIC DNA]</scope>
    <source>
        <strain evidence="3">DSM 6014 / CCUG 31198 / JCM 15750 / NBRC 105917 / EY 4224 / RW1</strain>
    </source>
</reference>
<name>A0A9J9HBD1_RHIWR</name>
<proteinExistence type="predicted"/>
<dbReference type="InterPro" id="IPR014914">
    <property type="entry name" value="RES_dom"/>
</dbReference>
<evidence type="ECO:0000313" key="3">
    <source>
        <dbReference type="Proteomes" id="UP000001989"/>
    </source>
</evidence>
<dbReference type="KEGG" id="swi:Swit_1959"/>
<gene>
    <name evidence="2" type="ordered locus">Swit_1959</name>
</gene>
<evidence type="ECO:0000259" key="1">
    <source>
        <dbReference type="SMART" id="SM00953"/>
    </source>
</evidence>
<accession>A0A9J9HBD1</accession>
<dbReference type="SMART" id="SM00953">
    <property type="entry name" value="RES"/>
    <property type="match status" value="1"/>
</dbReference>
<sequence>MSTTIAPRSDPPPPSAERFRAYDATLWRLVEAQHRISTNRLAANAEDQALLEELVETVKPVLPPAARGLHYLLATPFRYGHKKPSRFRRAGERPGIFYAAEHVATAVAETAYWRLLFFSRSPGFRPPTTVVEHSAFTVPVRAARLLDLSEPPYAASAAAWTDPDDYAACQAFAGAARGIATQAIRYLSVRDPARRANVALLDPAAFAAATPMIRQTWHFRYEDGRMTAYAAFPSDERHVFGFEQFGLTGPSAGRDRPA</sequence>
<dbReference type="EMBL" id="CP000699">
    <property type="protein sequence ID" value="ABQ68319.1"/>
    <property type="molecule type" value="Genomic_DNA"/>
</dbReference>
<evidence type="ECO:0000313" key="2">
    <source>
        <dbReference type="EMBL" id="ABQ68319.1"/>
    </source>
</evidence>
<dbReference type="Proteomes" id="UP000001989">
    <property type="component" value="Chromosome"/>
</dbReference>
<organism evidence="2 3">
    <name type="scientific">Rhizorhabdus wittichii (strain DSM 6014 / CCUG 31198 / JCM 15750 / NBRC 105917 / EY 4224 / RW1)</name>
    <name type="common">Sphingomonas wittichii</name>
    <dbReference type="NCBI Taxonomy" id="392499"/>
    <lineage>
        <taxon>Bacteria</taxon>
        <taxon>Pseudomonadati</taxon>
        <taxon>Pseudomonadota</taxon>
        <taxon>Alphaproteobacteria</taxon>
        <taxon>Sphingomonadales</taxon>
        <taxon>Sphingomonadaceae</taxon>
        <taxon>Rhizorhabdus</taxon>
    </lineage>
</organism>
<feature type="domain" description="RES" evidence="1">
    <location>
        <begin position="76"/>
        <end position="212"/>
    </location>
</feature>